<name>A0ABR1I3A3_9HYPO</name>
<reference evidence="1 2" key="1">
    <citation type="journal article" date="2025" name="Microbiol. Resour. Announc.">
        <title>Draft genome sequences for Neonectria magnoliae and Neonectria punicea, canker pathogens of Liriodendron tulipifera and Acer saccharum in West Virginia.</title>
        <authorList>
            <person name="Petronek H.M."/>
            <person name="Kasson M.T."/>
            <person name="Metheny A.M."/>
            <person name="Stauder C.M."/>
            <person name="Lovett B."/>
            <person name="Lynch S.C."/>
            <person name="Garnas J.R."/>
            <person name="Kasson L.R."/>
            <person name="Stajich J.E."/>
        </authorList>
    </citation>
    <scope>NUCLEOTIDE SEQUENCE [LARGE SCALE GENOMIC DNA]</scope>
    <source>
        <strain evidence="1 2">NRRL 64651</strain>
    </source>
</reference>
<evidence type="ECO:0000313" key="2">
    <source>
        <dbReference type="Proteomes" id="UP001498421"/>
    </source>
</evidence>
<evidence type="ECO:0000313" key="1">
    <source>
        <dbReference type="EMBL" id="KAK7427475.1"/>
    </source>
</evidence>
<keyword evidence="2" id="KW-1185">Reference proteome</keyword>
<proteinExistence type="predicted"/>
<organism evidence="1 2">
    <name type="scientific">Neonectria magnoliae</name>
    <dbReference type="NCBI Taxonomy" id="2732573"/>
    <lineage>
        <taxon>Eukaryota</taxon>
        <taxon>Fungi</taxon>
        <taxon>Dikarya</taxon>
        <taxon>Ascomycota</taxon>
        <taxon>Pezizomycotina</taxon>
        <taxon>Sordariomycetes</taxon>
        <taxon>Hypocreomycetidae</taxon>
        <taxon>Hypocreales</taxon>
        <taxon>Nectriaceae</taxon>
        <taxon>Neonectria</taxon>
    </lineage>
</organism>
<dbReference type="Proteomes" id="UP001498421">
    <property type="component" value="Unassembled WGS sequence"/>
</dbReference>
<gene>
    <name evidence="1" type="ORF">QQZ08_006081</name>
</gene>
<dbReference type="EMBL" id="JAZAVK010000053">
    <property type="protein sequence ID" value="KAK7427475.1"/>
    <property type="molecule type" value="Genomic_DNA"/>
</dbReference>
<accession>A0ABR1I3A3</accession>
<comment type="caution">
    <text evidence="1">The sequence shown here is derived from an EMBL/GenBank/DDBJ whole genome shotgun (WGS) entry which is preliminary data.</text>
</comment>
<protein>
    <submittedName>
        <fullName evidence="1">Uncharacterized protein</fullName>
    </submittedName>
</protein>
<sequence length="226" mass="25498">MGKTRDPQRESVRAANYAQAQQCFHDYKGPPYRFHDQIADLQKTVHQADSDGLVPQPGLRAIRLSFSEINLDVDAPEEGLRSFSSPPISPLVSFNDLAAFRVLRELRISPEPLDVEHNIKKELQQYLDGIRSEQSCNILNEWLPLSPVDIDRDEGLEFSSASSRWQKLALRELERETIAISEGARQLVRNAEDMNLDRNAGWLKGDDLGLQVSLSRASFTSSLPDI</sequence>